<feature type="transmembrane region" description="Helical" evidence="1">
    <location>
        <begin position="45"/>
        <end position="67"/>
    </location>
</feature>
<keyword evidence="1" id="KW-0472">Membrane</keyword>
<protein>
    <submittedName>
        <fullName evidence="2">Uncharacterized protein</fullName>
    </submittedName>
</protein>
<dbReference type="InParanoid" id="A0A672U6W7"/>
<accession>A0A672U6W7</accession>
<name>A0A672U6W7_STRHB</name>
<organism evidence="2 3">
    <name type="scientific">Strigops habroptila</name>
    <name type="common">Kakapo</name>
    <dbReference type="NCBI Taxonomy" id="2489341"/>
    <lineage>
        <taxon>Eukaryota</taxon>
        <taxon>Metazoa</taxon>
        <taxon>Chordata</taxon>
        <taxon>Craniata</taxon>
        <taxon>Vertebrata</taxon>
        <taxon>Euteleostomi</taxon>
        <taxon>Archelosauria</taxon>
        <taxon>Archosauria</taxon>
        <taxon>Dinosauria</taxon>
        <taxon>Saurischia</taxon>
        <taxon>Theropoda</taxon>
        <taxon>Coelurosauria</taxon>
        <taxon>Aves</taxon>
        <taxon>Neognathae</taxon>
        <taxon>Neoaves</taxon>
        <taxon>Telluraves</taxon>
        <taxon>Australaves</taxon>
        <taxon>Psittaciformes</taxon>
        <taxon>Psittacidae</taxon>
        <taxon>Strigops</taxon>
    </lineage>
</organism>
<evidence type="ECO:0000313" key="3">
    <source>
        <dbReference type="Proteomes" id="UP000472266"/>
    </source>
</evidence>
<evidence type="ECO:0000256" key="1">
    <source>
        <dbReference type="SAM" id="Phobius"/>
    </source>
</evidence>
<sequence>CSRSRTWVRAAASRVVRSLLRYLRADGGVPGRGQRSGPLTCRPPAVLLGSILSALLLTIILMAICVYKPVRRR</sequence>
<dbReference type="Ensembl" id="ENSSHBT00005011915.1">
    <property type="protein sequence ID" value="ENSSHBP00005009908.1"/>
    <property type="gene ID" value="ENSSHBG00005008632.1"/>
</dbReference>
<evidence type="ECO:0000313" key="2">
    <source>
        <dbReference type="Ensembl" id="ENSSHBP00005009908.1"/>
    </source>
</evidence>
<reference evidence="2 3" key="1">
    <citation type="submission" date="2019-11" db="EMBL/GenBank/DDBJ databases">
        <title>Strigops habroptila (kakapo) genome, bStrHab1, primary haplotype, v2.</title>
        <authorList>
            <person name="Jarvis E.D."/>
            <person name="Howard J."/>
            <person name="Rhie A."/>
            <person name="Phillippy A."/>
            <person name="Korlach J."/>
            <person name="Digby A."/>
            <person name="Iorns D."/>
            <person name="Eason D."/>
            <person name="Robertson B."/>
            <person name="Raemaekers T."/>
            <person name="Howe K."/>
            <person name="Lewin H."/>
            <person name="Damas J."/>
            <person name="Hastie A."/>
            <person name="Tracey A."/>
            <person name="Chow W."/>
            <person name="Fedrigo O."/>
        </authorList>
    </citation>
    <scope>NUCLEOTIDE SEQUENCE [LARGE SCALE GENOMIC DNA]</scope>
</reference>
<keyword evidence="1" id="KW-1133">Transmembrane helix</keyword>
<keyword evidence="3" id="KW-1185">Reference proteome</keyword>
<proteinExistence type="predicted"/>
<dbReference type="AlphaFoldDB" id="A0A672U6W7"/>
<dbReference type="Proteomes" id="UP000472266">
    <property type="component" value="Chromosome 12"/>
</dbReference>
<reference evidence="2" key="3">
    <citation type="submission" date="2025-09" db="UniProtKB">
        <authorList>
            <consortium name="Ensembl"/>
        </authorList>
    </citation>
    <scope>IDENTIFICATION</scope>
</reference>
<keyword evidence="1" id="KW-0812">Transmembrane</keyword>
<reference evidence="2" key="2">
    <citation type="submission" date="2025-08" db="UniProtKB">
        <authorList>
            <consortium name="Ensembl"/>
        </authorList>
    </citation>
    <scope>IDENTIFICATION</scope>
</reference>